<keyword evidence="6 8" id="KW-0067">ATP-binding</keyword>
<dbReference type="InterPro" id="IPR018484">
    <property type="entry name" value="FGGY_N"/>
</dbReference>
<keyword evidence="2 8" id="KW-0859">Xylose metabolism</keyword>
<dbReference type="InterPro" id="IPR050406">
    <property type="entry name" value="FGGY_Carb_Kinase"/>
</dbReference>
<dbReference type="PROSITE" id="PS00933">
    <property type="entry name" value="FGGY_KINASES_1"/>
    <property type="match status" value="1"/>
</dbReference>
<dbReference type="GO" id="GO:0042732">
    <property type="term" value="P:D-xylose metabolic process"/>
    <property type="evidence" value="ECO:0007669"/>
    <property type="project" value="UniProtKB-KW"/>
</dbReference>
<keyword evidence="7 8" id="KW-0119">Carbohydrate metabolism</keyword>
<dbReference type="PIRSF" id="PIRSF000538">
    <property type="entry name" value="GlpK"/>
    <property type="match status" value="1"/>
</dbReference>
<dbReference type="PANTHER" id="PTHR43095:SF5">
    <property type="entry name" value="XYLULOSE KINASE"/>
    <property type="match status" value="1"/>
</dbReference>
<dbReference type="GO" id="GO:0004856">
    <property type="term" value="F:D-xylulokinase activity"/>
    <property type="evidence" value="ECO:0007669"/>
    <property type="project" value="UniProtKB-UniRule"/>
</dbReference>
<dbReference type="InterPro" id="IPR018483">
    <property type="entry name" value="Carb_kinase_FGGY_CS"/>
</dbReference>
<dbReference type="Gene3D" id="3.30.420.40">
    <property type="match status" value="2"/>
</dbReference>
<dbReference type="Pfam" id="PF02782">
    <property type="entry name" value="FGGY_C"/>
    <property type="match status" value="1"/>
</dbReference>
<sequence length="497" mass="53553">MAIIVGIDVGTQSTKTLWYDTTSRKTLALTQKAYGLTERPDGTREQDASWWIEAIIACFSQVDPAIREQVEAIGVSGQQHGFVPVDAAGEVIRPVKLWNDTSTAAECGELNHALGGMDDLLSREGNPILPGYTASKILWLKKHEQQSYDRLDMILLPHDYVNFFLTGEYSMEYGDASGTALMDIRSRTWSERILAAVDSERDLRKMLPPLREASEPAGHVCSRAAGLLGIPRGVLVSSGGGDNMMGAIGTGTVADGPLTMSLGTSGTVFGCYSHPVIDSKGRLAAFCSSSGAWLPLLCTMNCTVATERVRELFGKDVKSFDALAMEAPVGSGGLVMLPYFNGERTPNYPHGKGCLMGFTSENMTEAHISRAAMESAVFGLKYGLDAFKELGFPITEIRLIGGGAKSGPWRHMVADVCDVPVVVPQVTEAAAFGAVLQAYWAWGTEKGEPEELTDIITEHVVLDGNSACMPNASVVPLYQEAYVRYLSYVGNVAPLFS</sequence>
<organism evidence="12 13">
    <name type="scientific">Parasphaerochaeta coccoides (strain ATCC BAA-1237 / DSM 17374 / SPN1)</name>
    <name type="common">Sphaerochaeta coccoides</name>
    <dbReference type="NCBI Taxonomy" id="760011"/>
    <lineage>
        <taxon>Bacteria</taxon>
        <taxon>Pseudomonadati</taxon>
        <taxon>Spirochaetota</taxon>
        <taxon>Spirochaetia</taxon>
        <taxon>Spirochaetales</taxon>
        <taxon>Sphaerochaetaceae</taxon>
        <taxon>Parasphaerochaeta</taxon>
    </lineage>
</organism>
<keyword evidence="4 8" id="KW-0547">Nucleotide-binding</keyword>
<evidence type="ECO:0000256" key="3">
    <source>
        <dbReference type="ARBA" id="ARBA00022679"/>
    </source>
</evidence>
<comment type="catalytic activity">
    <reaction evidence="8 9">
        <text>D-xylulose + ATP = D-xylulose 5-phosphate + ADP + H(+)</text>
        <dbReference type="Rhea" id="RHEA:10964"/>
        <dbReference type="ChEBI" id="CHEBI:15378"/>
        <dbReference type="ChEBI" id="CHEBI:17140"/>
        <dbReference type="ChEBI" id="CHEBI:30616"/>
        <dbReference type="ChEBI" id="CHEBI:57737"/>
        <dbReference type="ChEBI" id="CHEBI:456216"/>
        <dbReference type="EC" id="2.7.1.17"/>
    </reaction>
</comment>
<evidence type="ECO:0000256" key="7">
    <source>
        <dbReference type="ARBA" id="ARBA00023277"/>
    </source>
</evidence>
<comment type="function">
    <text evidence="8">Catalyzes the phosphorylation of D-xylulose to D-xylulose 5-phosphate.</text>
</comment>
<evidence type="ECO:0000256" key="5">
    <source>
        <dbReference type="ARBA" id="ARBA00022777"/>
    </source>
</evidence>
<dbReference type="AlphaFoldDB" id="F4GJW8"/>
<keyword evidence="3 8" id="KW-0808">Transferase</keyword>
<dbReference type="InterPro" id="IPR043129">
    <property type="entry name" value="ATPase_NBD"/>
</dbReference>
<reference evidence="12 13" key="2">
    <citation type="journal article" date="2012" name="Stand. Genomic Sci.">
        <title>Complete genome sequence of the termite hindgut bacterium Spirochaeta coccoides type strain (SPN1(T)), reclassification in the genus Sphaerochaeta as Sphaerochaeta coccoides comb. nov. and emendations of the family Spirochaetaceae and the genus Sphaerochaeta.</title>
        <authorList>
            <person name="Abt B."/>
            <person name="Han C."/>
            <person name="Scheuner C."/>
            <person name="Lu M."/>
            <person name="Lapidus A."/>
            <person name="Nolan M."/>
            <person name="Lucas S."/>
            <person name="Hammon N."/>
            <person name="Deshpande S."/>
            <person name="Cheng J.F."/>
            <person name="Tapia R."/>
            <person name="Goodwin L.A."/>
            <person name="Pitluck S."/>
            <person name="Liolios K."/>
            <person name="Pagani I."/>
            <person name="Ivanova N."/>
            <person name="Mavromatis K."/>
            <person name="Mikhailova N."/>
            <person name="Huntemann M."/>
            <person name="Pati A."/>
            <person name="Chen A."/>
            <person name="Palaniappan K."/>
            <person name="Land M."/>
            <person name="Hauser L."/>
            <person name="Brambilla E.M."/>
            <person name="Rohde M."/>
            <person name="Spring S."/>
            <person name="Gronow S."/>
            <person name="Goker M."/>
            <person name="Woyke T."/>
            <person name="Bristow J."/>
            <person name="Eisen J.A."/>
            <person name="Markowitz V."/>
            <person name="Hugenholtz P."/>
            <person name="Kyrpides N.C."/>
            <person name="Klenk H.P."/>
            <person name="Detter J.C."/>
        </authorList>
    </citation>
    <scope>NUCLEOTIDE SEQUENCE [LARGE SCALE GENOMIC DNA]</scope>
    <source>
        <strain evidence="13">ATCC BAA-1237 / DSM 17374 / SPN1</strain>
    </source>
</reference>
<feature type="domain" description="Carbohydrate kinase FGGY N-terminal" evidence="10">
    <location>
        <begin position="3"/>
        <end position="249"/>
    </location>
</feature>
<dbReference type="InterPro" id="IPR000577">
    <property type="entry name" value="Carb_kinase_FGGY"/>
</dbReference>
<protein>
    <recommendedName>
        <fullName evidence="8 9">Xylulose kinase</fullName>
        <shortName evidence="8 9">Xylulokinase</shortName>
        <ecNumber evidence="8 9">2.7.1.17</ecNumber>
    </recommendedName>
</protein>
<dbReference type="EMBL" id="CP002659">
    <property type="protein sequence ID" value="AEC01393.1"/>
    <property type="molecule type" value="Genomic_DNA"/>
</dbReference>
<proteinExistence type="inferred from homology"/>
<dbReference type="GO" id="GO:0005998">
    <property type="term" value="P:xylulose catabolic process"/>
    <property type="evidence" value="ECO:0007669"/>
    <property type="project" value="UniProtKB-UniRule"/>
</dbReference>
<dbReference type="OrthoDB" id="9805576at2"/>
<evidence type="ECO:0000256" key="8">
    <source>
        <dbReference type="HAMAP-Rule" id="MF_02220"/>
    </source>
</evidence>
<evidence type="ECO:0000256" key="2">
    <source>
        <dbReference type="ARBA" id="ARBA00022629"/>
    </source>
</evidence>
<dbReference type="CDD" id="cd07809">
    <property type="entry name" value="ASKHA_NBD_FGGY_BaXK-like"/>
    <property type="match status" value="1"/>
</dbReference>
<evidence type="ECO:0000313" key="13">
    <source>
        <dbReference type="Proteomes" id="UP000007939"/>
    </source>
</evidence>
<dbReference type="EC" id="2.7.1.17" evidence="8 9"/>
<dbReference type="Proteomes" id="UP000007939">
    <property type="component" value="Chromosome"/>
</dbReference>
<dbReference type="HAMAP" id="MF_02220">
    <property type="entry name" value="XylB"/>
    <property type="match status" value="1"/>
</dbReference>
<dbReference type="PANTHER" id="PTHR43095">
    <property type="entry name" value="SUGAR KINASE"/>
    <property type="match status" value="1"/>
</dbReference>
<dbReference type="RefSeq" id="WP_013738789.1">
    <property type="nucleotide sequence ID" value="NC_015436.1"/>
</dbReference>
<evidence type="ECO:0000256" key="4">
    <source>
        <dbReference type="ARBA" id="ARBA00022741"/>
    </source>
</evidence>
<feature type="active site" description="Proton acceptor" evidence="8">
    <location>
        <position position="242"/>
    </location>
</feature>
<dbReference type="InterPro" id="IPR006000">
    <property type="entry name" value="Xylulokinase"/>
</dbReference>
<evidence type="ECO:0000313" key="12">
    <source>
        <dbReference type="EMBL" id="AEC01393.1"/>
    </source>
</evidence>
<reference evidence="13" key="1">
    <citation type="submission" date="2011-04" db="EMBL/GenBank/DDBJ databases">
        <title>The complete genome of Spirochaeta coccoides DSM 17374.</title>
        <authorList>
            <person name="Lucas S."/>
            <person name="Copeland A."/>
            <person name="Lapidus A."/>
            <person name="Bruce D."/>
            <person name="Goodwin L."/>
            <person name="Pitluck S."/>
            <person name="Peters L."/>
            <person name="Kyrpides N."/>
            <person name="Mavromatis K."/>
            <person name="Pagani I."/>
            <person name="Ivanova N."/>
            <person name="Ovchinnikova G."/>
            <person name="Lu M."/>
            <person name="Detter J.C."/>
            <person name="Tapia R."/>
            <person name="Han C."/>
            <person name="Land M."/>
            <person name="Hauser L."/>
            <person name="Markowitz V."/>
            <person name="Cheng J.-F."/>
            <person name="Hugenholtz P."/>
            <person name="Woyke T."/>
            <person name="Wu D."/>
            <person name="Spring S."/>
            <person name="Schroeder M."/>
            <person name="Brambilla E."/>
            <person name="Klenk H.-P."/>
            <person name="Eisen J.A."/>
        </authorList>
    </citation>
    <scope>NUCLEOTIDE SEQUENCE [LARGE SCALE GENOMIC DNA]</scope>
    <source>
        <strain evidence="13">ATCC BAA-1237 / DSM 17374 / SPN1</strain>
    </source>
</reference>
<evidence type="ECO:0000259" key="10">
    <source>
        <dbReference type="Pfam" id="PF00370"/>
    </source>
</evidence>
<dbReference type="Pfam" id="PF00370">
    <property type="entry name" value="FGGY_N"/>
    <property type="match status" value="1"/>
</dbReference>
<dbReference type="KEGG" id="scc:Spico_0155"/>
<evidence type="ECO:0000259" key="11">
    <source>
        <dbReference type="Pfam" id="PF02782"/>
    </source>
</evidence>
<dbReference type="NCBIfam" id="TIGR01312">
    <property type="entry name" value="XylB"/>
    <property type="match status" value="1"/>
</dbReference>
<feature type="binding site" evidence="8">
    <location>
        <begin position="79"/>
        <end position="80"/>
    </location>
    <ligand>
        <name>substrate</name>
    </ligand>
</feature>
<keyword evidence="13" id="KW-1185">Reference proteome</keyword>
<name>F4GJW8_PARC1</name>
<dbReference type="GO" id="GO:0005524">
    <property type="term" value="F:ATP binding"/>
    <property type="evidence" value="ECO:0007669"/>
    <property type="project" value="UniProtKB-UniRule"/>
</dbReference>
<gene>
    <name evidence="8 9" type="primary">xylB</name>
    <name evidence="12" type="ordered locus">Spico_0155</name>
</gene>
<dbReference type="InterPro" id="IPR018485">
    <property type="entry name" value="FGGY_C"/>
</dbReference>
<accession>F4GJW8</accession>
<feature type="domain" description="Carbohydrate kinase FGGY C-terminal" evidence="11">
    <location>
        <begin position="259"/>
        <end position="442"/>
    </location>
</feature>
<keyword evidence="5 8" id="KW-0418">Kinase</keyword>
<comment type="similarity">
    <text evidence="1 8 9">Belongs to the FGGY kinase family.</text>
</comment>
<dbReference type="HOGENOM" id="CLU_009281_3_0_12"/>
<dbReference type="eggNOG" id="COG1070">
    <property type="taxonomic scope" value="Bacteria"/>
</dbReference>
<evidence type="ECO:0000256" key="1">
    <source>
        <dbReference type="ARBA" id="ARBA00009156"/>
    </source>
</evidence>
<feature type="site" description="Important for activity" evidence="8">
    <location>
        <position position="8"/>
    </location>
</feature>
<evidence type="ECO:0000256" key="6">
    <source>
        <dbReference type="ARBA" id="ARBA00022840"/>
    </source>
</evidence>
<dbReference type="STRING" id="760011.Spico_0155"/>
<dbReference type="SUPFAM" id="SSF53067">
    <property type="entry name" value="Actin-like ATPase domain"/>
    <property type="match status" value="2"/>
</dbReference>
<evidence type="ECO:0000256" key="9">
    <source>
        <dbReference type="RuleBase" id="RU364073"/>
    </source>
</evidence>